<comment type="caution">
    <text evidence="3">The sequence shown here is derived from an EMBL/GenBank/DDBJ whole genome shotgun (WGS) entry which is preliminary data.</text>
</comment>
<dbReference type="SUPFAM" id="SSF57850">
    <property type="entry name" value="RING/U-box"/>
    <property type="match status" value="1"/>
</dbReference>
<dbReference type="GO" id="GO:0016567">
    <property type="term" value="P:protein ubiquitination"/>
    <property type="evidence" value="ECO:0007669"/>
    <property type="project" value="TreeGrafter"/>
</dbReference>
<evidence type="ECO:0000313" key="4">
    <source>
        <dbReference type="Proteomes" id="UP001165122"/>
    </source>
</evidence>
<dbReference type="InterPro" id="IPR045194">
    <property type="entry name" value="MGRN1/RNF157-like"/>
</dbReference>
<dbReference type="GO" id="GO:0005737">
    <property type="term" value="C:cytoplasm"/>
    <property type="evidence" value="ECO:0007669"/>
    <property type="project" value="TreeGrafter"/>
</dbReference>
<evidence type="ECO:0000259" key="2">
    <source>
        <dbReference type="PROSITE" id="PS50089"/>
    </source>
</evidence>
<protein>
    <recommendedName>
        <fullName evidence="2">RING-type domain-containing protein</fullName>
    </recommendedName>
</protein>
<dbReference type="Gene3D" id="3.30.40.10">
    <property type="entry name" value="Zinc/RING finger domain, C3HC4 (zinc finger)"/>
    <property type="match status" value="1"/>
</dbReference>
<evidence type="ECO:0000313" key="3">
    <source>
        <dbReference type="EMBL" id="GMH53652.1"/>
    </source>
</evidence>
<dbReference type="GO" id="GO:0061630">
    <property type="term" value="F:ubiquitin protein ligase activity"/>
    <property type="evidence" value="ECO:0007669"/>
    <property type="project" value="UniProtKB-EC"/>
</dbReference>
<dbReference type="AlphaFoldDB" id="A0A9W6ZFX6"/>
<dbReference type="PROSITE" id="PS50089">
    <property type="entry name" value="ZF_RING_2"/>
    <property type="match status" value="1"/>
</dbReference>
<reference evidence="4" key="1">
    <citation type="journal article" date="2023" name="Commun. Biol.">
        <title>Genome analysis of Parmales, the sister group of diatoms, reveals the evolutionary specialization of diatoms from phago-mixotrophs to photoautotrophs.</title>
        <authorList>
            <person name="Ban H."/>
            <person name="Sato S."/>
            <person name="Yoshikawa S."/>
            <person name="Yamada K."/>
            <person name="Nakamura Y."/>
            <person name="Ichinomiya M."/>
            <person name="Sato N."/>
            <person name="Blanc-Mathieu R."/>
            <person name="Endo H."/>
            <person name="Kuwata A."/>
            <person name="Ogata H."/>
        </authorList>
    </citation>
    <scope>NUCLEOTIDE SEQUENCE [LARGE SCALE GENOMIC DNA]</scope>
    <source>
        <strain evidence="4">NIES 3700</strain>
    </source>
</reference>
<proteinExistence type="predicted"/>
<dbReference type="EMBL" id="BRXW01000426">
    <property type="protein sequence ID" value="GMH53652.1"/>
    <property type="molecule type" value="Genomic_DNA"/>
</dbReference>
<dbReference type="InterPro" id="IPR013083">
    <property type="entry name" value="Znf_RING/FYVE/PHD"/>
</dbReference>
<name>A0A9W6ZFX6_9STRA</name>
<dbReference type="SMART" id="SM00184">
    <property type="entry name" value="RING"/>
    <property type="match status" value="1"/>
</dbReference>
<accession>A0A9W6ZFX6</accession>
<dbReference type="Proteomes" id="UP001165122">
    <property type="component" value="Unassembled WGS sequence"/>
</dbReference>
<dbReference type="PANTHER" id="PTHR22996:SF0">
    <property type="entry name" value="RE60872P-RELATED"/>
    <property type="match status" value="1"/>
</dbReference>
<organism evidence="3 4">
    <name type="scientific">Triparma laevis f. longispina</name>
    <dbReference type="NCBI Taxonomy" id="1714387"/>
    <lineage>
        <taxon>Eukaryota</taxon>
        <taxon>Sar</taxon>
        <taxon>Stramenopiles</taxon>
        <taxon>Ochrophyta</taxon>
        <taxon>Bolidophyceae</taxon>
        <taxon>Parmales</taxon>
        <taxon>Triparmaceae</taxon>
        <taxon>Triparma</taxon>
    </lineage>
</organism>
<keyword evidence="1" id="KW-0862">Zinc</keyword>
<dbReference type="InterPro" id="IPR001841">
    <property type="entry name" value="Znf_RING"/>
</dbReference>
<sequence length="138" mass="15555">MCVRWKWCRKVADSLLLQGAPDGALEGSVDEEEDDEDKCIICLDNVVDAKLRPCGHSATCRECTEELRGRNEPCPLCRKKIAGFDVGKWQSSIGEHGLWPTSLKNLTQLASGEGFNEYFQKQFKGNEEPYLSWNDSIL</sequence>
<dbReference type="OrthoDB" id="1711136at2759"/>
<gene>
    <name evidence="3" type="ORF">TrLO_g14319</name>
</gene>
<dbReference type="PANTHER" id="PTHR22996">
    <property type="entry name" value="MAHOGUNIN"/>
    <property type="match status" value="1"/>
</dbReference>
<keyword evidence="4" id="KW-1185">Reference proteome</keyword>
<evidence type="ECO:0000256" key="1">
    <source>
        <dbReference type="PROSITE-ProRule" id="PRU00175"/>
    </source>
</evidence>
<keyword evidence="1" id="KW-0479">Metal-binding</keyword>
<feature type="domain" description="RING-type" evidence="2">
    <location>
        <begin position="39"/>
        <end position="78"/>
    </location>
</feature>
<keyword evidence="1" id="KW-0863">Zinc-finger</keyword>
<dbReference type="GO" id="GO:0008270">
    <property type="term" value="F:zinc ion binding"/>
    <property type="evidence" value="ECO:0007669"/>
    <property type="project" value="UniProtKB-KW"/>
</dbReference>
<dbReference type="Pfam" id="PF13920">
    <property type="entry name" value="zf-C3HC4_3"/>
    <property type="match status" value="1"/>
</dbReference>